<evidence type="ECO:0000256" key="1">
    <source>
        <dbReference type="SAM" id="MobiDB-lite"/>
    </source>
</evidence>
<dbReference type="HOGENOM" id="CLU_170422_1_0_11"/>
<gene>
    <name evidence="2" type="ORF">SVTN_32590</name>
</gene>
<evidence type="ECO:0000313" key="3">
    <source>
        <dbReference type="Proteomes" id="UP000031774"/>
    </source>
</evidence>
<dbReference type="EMBL" id="CP010407">
    <property type="protein sequence ID" value="AJF68381.1"/>
    <property type="molecule type" value="Genomic_DNA"/>
</dbReference>
<dbReference type="STRING" id="362257.SVTN_32590"/>
<dbReference type="KEGG" id="svt:SVTN_32590"/>
<sequence>MSERKNPRRPDEPLPRDPEDQQATGEDPLAVPLPEEAGKGGPPDTDVAGTGPRGRVREGTVHPEHPAPEEPAD</sequence>
<dbReference type="RefSeq" id="WP_041132304.1">
    <property type="nucleotide sequence ID" value="NZ_CP010407.1"/>
</dbReference>
<evidence type="ECO:0000313" key="2">
    <source>
        <dbReference type="EMBL" id="AJF68381.1"/>
    </source>
</evidence>
<reference evidence="2 3" key="1">
    <citation type="submission" date="2014-12" db="EMBL/GenBank/DDBJ databases">
        <title>Complete genome sequence of Streptomyces vietnamensis strain GIMV4.0001, a genetic manipulable producer of the benzoisochromanequinone antibiotic granaticin.</title>
        <authorList>
            <person name="Deng M.R."/>
            <person name="Guo J."/>
            <person name="Ma L.Y."/>
            <person name="Feng G.D."/>
            <person name="Mo C.Y."/>
            <person name="Zhu H.H."/>
        </authorList>
    </citation>
    <scope>NUCLEOTIDE SEQUENCE [LARGE SCALE GENOMIC DNA]</scope>
    <source>
        <strain evidence="3">GIMV4.0001</strain>
    </source>
</reference>
<feature type="region of interest" description="Disordered" evidence="1">
    <location>
        <begin position="1"/>
        <end position="73"/>
    </location>
</feature>
<accession>A0A0B5I6Z6</accession>
<feature type="compositionally biased region" description="Basic and acidic residues" evidence="1">
    <location>
        <begin position="1"/>
        <end position="19"/>
    </location>
</feature>
<dbReference type="Proteomes" id="UP000031774">
    <property type="component" value="Chromosome"/>
</dbReference>
<proteinExistence type="predicted"/>
<dbReference type="AlphaFoldDB" id="A0A0B5I6Z6"/>
<keyword evidence="3" id="KW-1185">Reference proteome</keyword>
<protein>
    <submittedName>
        <fullName evidence="2">Uncharacterized protein</fullName>
    </submittedName>
</protein>
<feature type="compositionally biased region" description="Basic and acidic residues" evidence="1">
    <location>
        <begin position="55"/>
        <end position="73"/>
    </location>
</feature>
<organism evidence="2 3">
    <name type="scientific">Streptomyces vietnamensis</name>
    <dbReference type="NCBI Taxonomy" id="362257"/>
    <lineage>
        <taxon>Bacteria</taxon>
        <taxon>Bacillati</taxon>
        <taxon>Actinomycetota</taxon>
        <taxon>Actinomycetes</taxon>
        <taxon>Kitasatosporales</taxon>
        <taxon>Streptomycetaceae</taxon>
        <taxon>Streptomyces</taxon>
    </lineage>
</organism>
<name>A0A0B5I6Z6_9ACTN</name>